<reference evidence="3" key="1">
    <citation type="submission" date="2017-09" db="EMBL/GenBank/DDBJ databases">
        <title>Depth-based differentiation of microbial function through sediment-hosted aquifers and enrichment of novel symbionts in the deep terrestrial subsurface.</title>
        <authorList>
            <person name="Probst A.J."/>
            <person name="Ladd B."/>
            <person name="Jarett J.K."/>
            <person name="Geller-Mcgrath D.E."/>
            <person name="Sieber C.M.K."/>
            <person name="Emerson J.B."/>
            <person name="Anantharaman K."/>
            <person name="Thomas B.C."/>
            <person name="Malmstrom R."/>
            <person name="Stieglmeier M."/>
            <person name="Klingl A."/>
            <person name="Woyke T."/>
            <person name="Ryan C.M."/>
            <person name="Banfield J.F."/>
        </authorList>
    </citation>
    <scope>NUCLEOTIDE SEQUENCE [LARGE SCALE GENOMIC DNA]</scope>
</reference>
<comment type="caution">
    <text evidence="2">The sequence shown here is derived from an EMBL/GenBank/DDBJ whole genome shotgun (WGS) entry which is preliminary data.</text>
</comment>
<feature type="transmembrane region" description="Helical" evidence="1">
    <location>
        <begin position="87"/>
        <end position="104"/>
    </location>
</feature>
<dbReference type="InterPro" id="IPR036259">
    <property type="entry name" value="MFS_trans_sf"/>
</dbReference>
<feature type="transmembrane region" description="Helical" evidence="1">
    <location>
        <begin position="56"/>
        <end position="75"/>
    </location>
</feature>
<dbReference type="Gene3D" id="1.20.1250.20">
    <property type="entry name" value="MFS general substrate transporter like domains"/>
    <property type="match status" value="2"/>
</dbReference>
<dbReference type="InterPro" id="IPR052528">
    <property type="entry name" value="Sugar_transport-like"/>
</dbReference>
<dbReference type="SUPFAM" id="SSF103473">
    <property type="entry name" value="MFS general substrate transporter"/>
    <property type="match status" value="2"/>
</dbReference>
<dbReference type="GO" id="GO:0022857">
    <property type="term" value="F:transmembrane transporter activity"/>
    <property type="evidence" value="ECO:0007669"/>
    <property type="project" value="InterPro"/>
</dbReference>
<keyword evidence="1" id="KW-0812">Transmembrane</keyword>
<evidence type="ECO:0008006" key="4">
    <source>
        <dbReference type="Google" id="ProtNLM"/>
    </source>
</evidence>
<dbReference type="PANTHER" id="PTHR23526">
    <property type="entry name" value="INTEGRAL MEMBRANE TRANSPORT PROTEIN-RELATED"/>
    <property type="match status" value="1"/>
</dbReference>
<dbReference type="Proteomes" id="UP000229901">
    <property type="component" value="Unassembled WGS sequence"/>
</dbReference>
<gene>
    <name evidence="2" type="ORF">COT97_01975</name>
</gene>
<dbReference type="InterPro" id="IPR011701">
    <property type="entry name" value="MFS"/>
</dbReference>
<dbReference type="PANTHER" id="PTHR23526:SF2">
    <property type="entry name" value="MAJOR FACILITATOR SUPERFAMILY (MFS) PROFILE DOMAIN-CONTAINING PROTEIN"/>
    <property type="match status" value="1"/>
</dbReference>
<feature type="transmembrane region" description="Helical" evidence="1">
    <location>
        <begin position="223"/>
        <end position="246"/>
    </location>
</feature>
<name>A0A2H0V589_9BACT</name>
<keyword evidence="1" id="KW-0472">Membrane</keyword>
<feature type="transmembrane region" description="Helical" evidence="1">
    <location>
        <begin position="252"/>
        <end position="273"/>
    </location>
</feature>
<feature type="transmembrane region" description="Helical" evidence="1">
    <location>
        <begin position="150"/>
        <end position="169"/>
    </location>
</feature>
<evidence type="ECO:0000313" key="3">
    <source>
        <dbReference type="Proteomes" id="UP000229901"/>
    </source>
</evidence>
<evidence type="ECO:0000256" key="1">
    <source>
        <dbReference type="SAM" id="Phobius"/>
    </source>
</evidence>
<accession>A0A2H0V589</accession>
<dbReference type="AlphaFoldDB" id="A0A2H0V589"/>
<dbReference type="Pfam" id="PF07690">
    <property type="entry name" value="MFS_1"/>
    <property type="match status" value="1"/>
</dbReference>
<evidence type="ECO:0000313" key="2">
    <source>
        <dbReference type="EMBL" id="PIR94238.1"/>
    </source>
</evidence>
<feature type="transmembrane region" description="Helical" evidence="1">
    <location>
        <begin position="285"/>
        <end position="311"/>
    </location>
</feature>
<feature type="transmembrane region" description="Helical" evidence="1">
    <location>
        <begin position="175"/>
        <end position="196"/>
    </location>
</feature>
<dbReference type="EMBL" id="PFAP01000011">
    <property type="protein sequence ID" value="PIR94238.1"/>
    <property type="molecule type" value="Genomic_DNA"/>
</dbReference>
<protein>
    <recommendedName>
        <fullName evidence="4">Major facilitator superfamily (MFS) profile domain-containing protein</fullName>
    </recommendedName>
</protein>
<keyword evidence="1" id="KW-1133">Transmembrane helix</keyword>
<feature type="transmembrane region" description="Helical" evidence="1">
    <location>
        <begin position="358"/>
        <end position="388"/>
    </location>
</feature>
<organism evidence="2 3">
    <name type="scientific">Candidatus Falkowbacteria bacterium CG10_big_fil_rev_8_21_14_0_10_39_11</name>
    <dbReference type="NCBI Taxonomy" id="1974565"/>
    <lineage>
        <taxon>Bacteria</taxon>
        <taxon>Candidatus Falkowiibacteriota</taxon>
    </lineage>
</organism>
<proteinExistence type="predicted"/>
<sequence>MHEYKWEIIHDFKNVKLSGPLTALYSNQLIQQIANGLLGLFIPVFLYQRLQSFTLVALYFLVSYGLWFLLVPIGAKMMTAFGIKKSLIISVVFVAMYYWFFNFFDSTGDSMFLVFAILAINMCRMLYWIQFHTDFAKFTNRKTRGKQISLFSAIASLVAIFLPLISGFVLENYSFSMLFIAASFICLVSAMPLVFLPEKKEEFTFGYFESYKKAFAKKNRKNFISYAADGAQGFVGMVLWPLFIWLVMNESYSAMGIVSSVIILGSIVVKLVVGDYTDKFDKRKVMKYGTFLYSLGWVVKIFVATGFHIFLASTYHSFAAIVMRTPYDALRYEKAADSGNMVDEYNVLREISLNFGRVLMVVLMMGLLVVTQDINLSFIFAAGISLLINLI</sequence>
<feature type="transmembrane region" description="Helical" evidence="1">
    <location>
        <begin position="110"/>
        <end position="129"/>
    </location>
</feature>